<evidence type="ECO:0000256" key="1">
    <source>
        <dbReference type="ARBA" id="ARBA00023157"/>
    </source>
</evidence>
<keyword evidence="2" id="KW-0812">Transmembrane</keyword>
<dbReference type="InterPro" id="IPR055355">
    <property type="entry name" value="ZP-C"/>
</dbReference>
<dbReference type="PROSITE" id="PS51034">
    <property type="entry name" value="ZP_2"/>
    <property type="match status" value="1"/>
</dbReference>
<dbReference type="Pfam" id="PF00100">
    <property type="entry name" value="Zona_pellucida"/>
    <property type="match status" value="1"/>
</dbReference>
<dbReference type="InterPro" id="IPR001507">
    <property type="entry name" value="ZP_dom"/>
</dbReference>
<dbReference type="AlphaFoldDB" id="A0A820XIG2"/>
<sequence length="504" mass="56783">MYSSYYLISIGMLWSLSMIDAKQRGQSQRNLGDFCIPGTCASLNSNCKRVGETAFRCVCKDQYLSVNKTHCVKVINASSDSSCIACIERGGICLDEDSDNRMDTCFCQLDTDLCNERTTLSMISTTESTEKLVPIVTPLLPSRSVRQGELTLSLHDISQRRLIDNGGSVFIGDRLVIEIKYRTAEQNPDRHQIIAENCSISSSVSDNEIRLEKIPLLTNRCPSLDSRLPVRFQRIDPDHIKSSIFQMHKFDTTSIVYLRCSIAICYGQIENCQERLCPEIRRSPTLHRGQTSIFNLSLTSTVDYAPFDYVDEDGASVIALRRRRRKRDDSDGEQTKRNLARLLSDLSWSMDHTSSNKLVDESNSGGHYEIRQVQQQIIIELPLPQPAEKIKIAYEAFYGRTSSSATQSSVERSTVIATISIIFIIGISISLFVVYRACYFDYAQRIYGSASFAGFGNGADSTYAGIRSSSQVCRYDMGRRSEQRFDESLFVTNVEPIGAYRRQC</sequence>
<proteinExistence type="predicted"/>
<name>A0A820XIG2_9BILA</name>
<dbReference type="InterPro" id="IPR042235">
    <property type="entry name" value="ZP-C_dom"/>
</dbReference>
<gene>
    <name evidence="4" type="ORF">QYT958_LOCUS6751</name>
</gene>
<evidence type="ECO:0000313" key="5">
    <source>
        <dbReference type="Proteomes" id="UP000663848"/>
    </source>
</evidence>
<keyword evidence="2" id="KW-1133">Transmembrane helix</keyword>
<reference evidence="4" key="1">
    <citation type="submission" date="2021-02" db="EMBL/GenBank/DDBJ databases">
        <authorList>
            <person name="Nowell W R."/>
        </authorList>
    </citation>
    <scope>NUCLEOTIDE SEQUENCE</scope>
</reference>
<accession>A0A820XIG2</accession>
<organism evidence="4 5">
    <name type="scientific">Rotaria socialis</name>
    <dbReference type="NCBI Taxonomy" id="392032"/>
    <lineage>
        <taxon>Eukaryota</taxon>
        <taxon>Metazoa</taxon>
        <taxon>Spiralia</taxon>
        <taxon>Gnathifera</taxon>
        <taxon>Rotifera</taxon>
        <taxon>Eurotatoria</taxon>
        <taxon>Bdelloidea</taxon>
        <taxon>Philodinida</taxon>
        <taxon>Philodinidae</taxon>
        <taxon>Rotaria</taxon>
    </lineage>
</organism>
<comment type="caution">
    <text evidence="4">The sequence shown here is derived from an EMBL/GenBank/DDBJ whole genome shotgun (WGS) entry which is preliminary data.</text>
</comment>
<protein>
    <recommendedName>
        <fullName evidence="3">ZP domain-containing protein</fullName>
    </recommendedName>
</protein>
<keyword evidence="2" id="KW-0472">Membrane</keyword>
<dbReference type="Gene3D" id="2.60.40.4100">
    <property type="entry name" value="Zona pellucida, ZP-C domain"/>
    <property type="match status" value="1"/>
</dbReference>
<dbReference type="Proteomes" id="UP000663848">
    <property type="component" value="Unassembled WGS sequence"/>
</dbReference>
<dbReference type="EMBL" id="CAJOBR010000615">
    <property type="protein sequence ID" value="CAF4529008.1"/>
    <property type="molecule type" value="Genomic_DNA"/>
</dbReference>
<evidence type="ECO:0000259" key="3">
    <source>
        <dbReference type="PROSITE" id="PS51034"/>
    </source>
</evidence>
<feature type="transmembrane region" description="Helical" evidence="2">
    <location>
        <begin position="415"/>
        <end position="435"/>
    </location>
</feature>
<feature type="domain" description="ZP" evidence="3">
    <location>
        <begin position="1"/>
        <end position="284"/>
    </location>
</feature>
<evidence type="ECO:0000313" key="4">
    <source>
        <dbReference type="EMBL" id="CAF4529008.1"/>
    </source>
</evidence>
<evidence type="ECO:0000256" key="2">
    <source>
        <dbReference type="SAM" id="Phobius"/>
    </source>
</evidence>
<keyword evidence="1" id="KW-1015">Disulfide bond</keyword>